<name>A0A158FLP5_9BURK</name>
<keyword evidence="3" id="KW-1185">Reference proteome</keyword>
<feature type="transmembrane region" description="Helical" evidence="1">
    <location>
        <begin position="78"/>
        <end position="96"/>
    </location>
</feature>
<dbReference type="EMBL" id="FCOL02000003">
    <property type="protein sequence ID" value="SAL20768.1"/>
    <property type="molecule type" value="Genomic_DNA"/>
</dbReference>
<evidence type="ECO:0000313" key="3">
    <source>
        <dbReference type="Proteomes" id="UP000054925"/>
    </source>
</evidence>
<feature type="transmembrane region" description="Helical" evidence="1">
    <location>
        <begin position="50"/>
        <end position="71"/>
    </location>
</feature>
<sequence>MRYLDDARVSRTDVSEDLAALGPWTRRVVIATAAWSLGELPFEIWLSPTVTEMAACVVGKLLFVALVYFVLSGSRAAGIGYAFLCTIGLMAMTFGLPAEYRVFPLGFALSSVECLLKATAFVCLVSSGVVPGED</sequence>
<reference evidence="2" key="1">
    <citation type="submission" date="2016-01" db="EMBL/GenBank/DDBJ databases">
        <authorList>
            <person name="Peeters C."/>
        </authorList>
    </citation>
    <scope>NUCLEOTIDE SEQUENCE [LARGE SCALE GENOMIC DNA]</scope>
    <source>
        <strain evidence="2">LMG 22937</strain>
    </source>
</reference>
<keyword evidence="1" id="KW-1133">Transmembrane helix</keyword>
<dbReference type="Proteomes" id="UP000054925">
    <property type="component" value="Unassembled WGS sequence"/>
</dbReference>
<evidence type="ECO:0000313" key="2">
    <source>
        <dbReference type="EMBL" id="SAL20768.1"/>
    </source>
</evidence>
<evidence type="ECO:0000256" key="1">
    <source>
        <dbReference type="SAM" id="Phobius"/>
    </source>
</evidence>
<gene>
    <name evidence="2" type="ORF">AWB67_00701</name>
</gene>
<accession>A0A158FLP5</accession>
<protein>
    <submittedName>
        <fullName evidence="2">Uncharacterized protein</fullName>
    </submittedName>
</protein>
<dbReference type="AlphaFoldDB" id="A0A158FLP5"/>
<organism evidence="2 3">
    <name type="scientific">Caballeronia terrestris</name>
    <dbReference type="NCBI Taxonomy" id="1226301"/>
    <lineage>
        <taxon>Bacteria</taxon>
        <taxon>Pseudomonadati</taxon>
        <taxon>Pseudomonadota</taxon>
        <taxon>Betaproteobacteria</taxon>
        <taxon>Burkholderiales</taxon>
        <taxon>Burkholderiaceae</taxon>
        <taxon>Caballeronia</taxon>
    </lineage>
</organism>
<comment type="caution">
    <text evidence="2">The sequence shown here is derived from an EMBL/GenBank/DDBJ whole genome shotgun (WGS) entry which is preliminary data.</text>
</comment>
<keyword evidence="1" id="KW-0472">Membrane</keyword>
<dbReference type="RefSeq" id="WP_200822161.1">
    <property type="nucleotide sequence ID" value="NZ_FCOL02000003.1"/>
</dbReference>
<keyword evidence="1" id="KW-0812">Transmembrane</keyword>
<proteinExistence type="predicted"/>